<accession>A0ABV7GBG5</accession>
<dbReference type="InterPro" id="IPR046901">
    <property type="entry name" value="ABC-3C_MC5"/>
</dbReference>
<gene>
    <name evidence="1" type="ORF">ACFOE0_01055</name>
</gene>
<evidence type="ECO:0000313" key="1">
    <source>
        <dbReference type="EMBL" id="MFC3136781.1"/>
    </source>
</evidence>
<dbReference type="RefSeq" id="WP_248936562.1">
    <property type="nucleotide sequence ID" value="NZ_JAKILF010000005.1"/>
</dbReference>
<reference evidence="2" key="1">
    <citation type="journal article" date="2019" name="Int. J. Syst. Evol. Microbiol.">
        <title>The Global Catalogue of Microorganisms (GCM) 10K type strain sequencing project: providing services to taxonomists for standard genome sequencing and annotation.</title>
        <authorList>
            <consortium name="The Broad Institute Genomics Platform"/>
            <consortium name="The Broad Institute Genome Sequencing Center for Infectious Disease"/>
            <person name="Wu L."/>
            <person name="Ma J."/>
        </authorList>
    </citation>
    <scope>NUCLEOTIDE SEQUENCE [LARGE SCALE GENOMIC DNA]</scope>
    <source>
        <strain evidence="2">KCTC 52277</strain>
    </source>
</reference>
<comment type="caution">
    <text evidence="1">The sequence shown here is derived from an EMBL/GenBank/DDBJ whole genome shotgun (WGS) entry which is preliminary data.</text>
</comment>
<organism evidence="1 2">
    <name type="scientific">Shewanella submarina</name>
    <dbReference type="NCBI Taxonomy" id="2016376"/>
    <lineage>
        <taxon>Bacteria</taxon>
        <taxon>Pseudomonadati</taxon>
        <taxon>Pseudomonadota</taxon>
        <taxon>Gammaproteobacteria</taxon>
        <taxon>Alteromonadales</taxon>
        <taxon>Shewanellaceae</taxon>
        <taxon>Shewanella</taxon>
    </lineage>
</organism>
<name>A0ABV7GBG5_9GAMM</name>
<proteinExistence type="predicted"/>
<keyword evidence="2" id="KW-1185">Reference proteome</keyword>
<sequence length="168" mass="19219">MMLVYNKSIDVNHTILRLSALSMELDGKEVEKDRLRILDFILAHPVHISKMNLGKDMVKERNLFKSFENNYQNYSGNNLFEIMNPVQDMAISYLENIGVISFKKDKNRFFIDCKKVSPEVKEVITMEINSLSSQAINFIRNHLVNMNLVGKGGLKSASNLIGCKYDAI</sequence>
<dbReference type="Proteomes" id="UP001595621">
    <property type="component" value="Unassembled WGS sequence"/>
</dbReference>
<dbReference type="EMBL" id="JBHRTD010000001">
    <property type="protein sequence ID" value="MFC3136781.1"/>
    <property type="molecule type" value="Genomic_DNA"/>
</dbReference>
<evidence type="ECO:0000313" key="2">
    <source>
        <dbReference type="Proteomes" id="UP001595621"/>
    </source>
</evidence>
<dbReference type="Pfam" id="PF20291">
    <property type="entry name" value="MC5"/>
    <property type="match status" value="1"/>
</dbReference>
<protein>
    <submittedName>
        <fullName evidence="1">ABC-three component system middle component 5</fullName>
    </submittedName>
</protein>